<gene>
    <name evidence="2" type="ORF">GV68_21595</name>
</gene>
<keyword evidence="1" id="KW-0732">Signal</keyword>
<dbReference type="Pfam" id="PF04402">
    <property type="entry name" value="SIMPL"/>
    <property type="match status" value="1"/>
</dbReference>
<dbReference type="PANTHER" id="PTHR34387:SF1">
    <property type="entry name" value="PERIPLASMIC IMMUNOGENIC PROTEIN"/>
    <property type="match status" value="1"/>
</dbReference>
<dbReference type="InterPro" id="IPR007497">
    <property type="entry name" value="SIMPL/DUF541"/>
</dbReference>
<accession>A0A922P1C5</accession>
<proteinExistence type="predicted"/>
<sequence>MLSRLSVGGLLMLASVGPALAQDAQDAPRARQPVVSVSADGEASIAPDMAILTFSVVRNSETAEVAVGDNSTAMAAVMAALKAEGIEARDLQTSNFAIYPQYRQAEPKDGVVEPPQVVGYEVTNTLTVKVRDIAKVGAILDRSVKLGINQGGQITFTNDNPEAALAEARKQAVERAIAKARTLTEAAGVRLGPVIEISEGGNQQMPPQPMYRMSMAKEASDSVPVAAGENTYTVTVNVTFGLEQ</sequence>
<dbReference type="Gene3D" id="3.30.110.170">
    <property type="entry name" value="Protein of unknown function (DUF541), domain 1"/>
    <property type="match status" value="1"/>
</dbReference>
<dbReference type="RefSeq" id="WP_037162176.1">
    <property type="nucleotide sequence ID" value="NZ_JOKI01000002.1"/>
</dbReference>
<keyword evidence="3" id="KW-1185">Reference proteome</keyword>
<evidence type="ECO:0000256" key="1">
    <source>
        <dbReference type="SAM" id="SignalP"/>
    </source>
</evidence>
<dbReference type="AlphaFoldDB" id="A0A922P1C5"/>
<evidence type="ECO:0000313" key="2">
    <source>
        <dbReference type="EMBL" id="KEQ09942.1"/>
    </source>
</evidence>
<dbReference type="Proteomes" id="UP000052167">
    <property type="component" value="Unassembled WGS sequence"/>
</dbReference>
<evidence type="ECO:0000313" key="3">
    <source>
        <dbReference type="Proteomes" id="UP000052167"/>
    </source>
</evidence>
<feature type="chain" id="PRO_5037251054" evidence="1">
    <location>
        <begin position="22"/>
        <end position="244"/>
    </location>
</feature>
<dbReference type="EMBL" id="JOKJ01000005">
    <property type="protein sequence ID" value="KEQ09942.1"/>
    <property type="molecule type" value="Genomic_DNA"/>
</dbReference>
<feature type="signal peptide" evidence="1">
    <location>
        <begin position="1"/>
        <end position="21"/>
    </location>
</feature>
<dbReference type="PANTHER" id="PTHR34387">
    <property type="entry name" value="SLR1258 PROTEIN"/>
    <property type="match status" value="1"/>
</dbReference>
<protein>
    <submittedName>
        <fullName evidence="2">Membrane protein</fullName>
    </submittedName>
</protein>
<name>A0A922P1C5_9HYPH</name>
<dbReference type="OrthoDB" id="9813144at2"/>
<organism evidence="2 3">
    <name type="scientific">Pseudorhizobium pelagicum</name>
    <dbReference type="NCBI Taxonomy" id="1509405"/>
    <lineage>
        <taxon>Bacteria</taxon>
        <taxon>Pseudomonadati</taxon>
        <taxon>Pseudomonadota</taxon>
        <taxon>Alphaproteobacteria</taxon>
        <taxon>Hyphomicrobiales</taxon>
        <taxon>Rhizobiaceae</taxon>
        <taxon>Rhizobium/Agrobacterium group</taxon>
        <taxon>Pseudorhizobium</taxon>
    </lineage>
</organism>
<reference evidence="2 3" key="1">
    <citation type="submission" date="2014-06" db="EMBL/GenBank/DDBJ databases">
        <title>Rhizobium pelagicum/R2-400B4.</title>
        <authorList>
            <person name="Kimes N.E."/>
            <person name="Lopez-Perez M."/>
        </authorList>
    </citation>
    <scope>NUCLEOTIDE SEQUENCE [LARGE SCALE GENOMIC DNA]</scope>
    <source>
        <strain evidence="2 3">R2-400B4</strain>
    </source>
</reference>
<dbReference type="Gene3D" id="3.30.70.2970">
    <property type="entry name" value="Protein of unknown function (DUF541), domain 2"/>
    <property type="match status" value="1"/>
</dbReference>
<dbReference type="InterPro" id="IPR052022">
    <property type="entry name" value="26kDa_periplasmic_antigen"/>
</dbReference>
<comment type="caution">
    <text evidence="2">The sequence shown here is derived from an EMBL/GenBank/DDBJ whole genome shotgun (WGS) entry which is preliminary data.</text>
</comment>
<dbReference type="GO" id="GO:0006974">
    <property type="term" value="P:DNA damage response"/>
    <property type="evidence" value="ECO:0007669"/>
    <property type="project" value="TreeGrafter"/>
</dbReference>